<dbReference type="AlphaFoldDB" id="A0A2S2FFS2"/>
<dbReference type="RefSeq" id="WP_065994209.1">
    <property type="nucleotide sequence ID" value="NZ_CP029397.2"/>
</dbReference>
<keyword evidence="4" id="KW-1185">Reference proteome</keyword>
<dbReference type="GO" id="GO:0005507">
    <property type="term" value="F:copper ion binding"/>
    <property type="evidence" value="ECO:0007669"/>
    <property type="project" value="InterPro"/>
</dbReference>
<dbReference type="KEGG" id="adv:DJ533_15090"/>
<protein>
    <submittedName>
        <fullName evidence="3">Copper resistance protein B</fullName>
    </submittedName>
</protein>
<evidence type="ECO:0000256" key="2">
    <source>
        <dbReference type="SAM" id="SignalP"/>
    </source>
</evidence>
<dbReference type="SUPFAM" id="SSF103515">
    <property type="entry name" value="Autotransporter"/>
    <property type="match status" value="1"/>
</dbReference>
<evidence type="ECO:0000313" key="3">
    <source>
        <dbReference type="EMBL" id="AWL29794.1"/>
    </source>
</evidence>
<evidence type="ECO:0000256" key="1">
    <source>
        <dbReference type="SAM" id="MobiDB-lite"/>
    </source>
</evidence>
<feature type="compositionally biased region" description="Basic and acidic residues" evidence="1">
    <location>
        <begin position="85"/>
        <end position="100"/>
    </location>
</feature>
<sequence>MHITKLFPKTILASSLCLVSAWAVAHEVHHSDTSTKTQTIAMPVMDHSKMNHSQMNHENMNHASMNHGAMDHSQHQQQQKTVSAPEDHTAHQGHDHRKEHGAQIYAVTTIDNKWLVNEDGNGALTSEIETRIGTDENKIFLKAQIDQHESHDAEYDFKMLYSRMISDFWDVQIGARYRVEKIERDQRSTDTEEKLDGVMGLHGMAPYFFETDAYLYVGEDNYSGFSLETERDLLLTQKLILKPYLDLDVVFNDESKYAKKSGLNGATAGIETRYEISKKIMPYLDITYEYSKGNDVTPWQVETSSKKGWLYGAGVRFKF</sequence>
<dbReference type="GO" id="GO:0009279">
    <property type="term" value="C:cell outer membrane"/>
    <property type="evidence" value="ECO:0007669"/>
    <property type="project" value="InterPro"/>
</dbReference>
<dbReference type="EMBL" id="CP029397">
    <property type="protein sequence ID" value="AWL29794.1"/>
    <property type="molecule type" value="Genomic_DNA"/>
</dbReference>
<proteinExistence type="predicted"/>
<accession>A0A2S2FFS2</accession>
<dbReference type="Pfam" id="PF05275">
    <property type="entry name" value="CopB"/>
    <property type="match status" value="1"/>
</dbReference>
<feature type="chain" id="PRO_5015695114" evidence="2">
    <location>
        <begin position="26"/>
        <end position="319"/>
    </location>
</feature>
<reference evidence="3" key="1">
    <citation type="submission" date="2019-08" db="EMBL/GenBank/DDBJ databases">
        <title>The complete genome of Acinetobacter defluvii strain WCHAD010030.</title>
        <authorList>
            <person name="Hu Y."/>
            <person name="Qin J."/>
            <person name="Feng Y."/>
            <person name="Zong Z."/>
        </authorList>
    </citation>
    <scope>NUCLEOTIDE SEQUENCE</scope>
    <source>
        <strain evidence="3">WCHA30</strain>
    </source>
</reference>
<feature type="region of interest" description="Disordered" evidence="1">
    <location>
        <begin position="62"/>
        <end position="100"/>
    </location>
</feature>
<name>A0A2S2FFS2_9GAMM</name>
<dbReference type="InterPro" id="IPR036709">
    <property type="entry name" value="Autotransporte_beta_dom_sf"/>
</dbReference>
<dbReference type="STRING" id="1871111.GCA_001704615_03578"/>
<dbReference type="InterPro" id="IPR007939">
    <property type="entry name" value="Cu-R_B_prcur"/>
</dbReference>
<dbReference type="Proteomes" id="UP000245977">
    <property type="component" value="Chromosome"/>
</dbReference>
<keyword evidence="2" id="KW-0732">Signal</keyword>
<organism evidence="3 4">
    <name type="scientific">Acinetobacter defluvii</name>
    <dbReference type="NCBI Taxonomy" id="1871111"/>
    <lineage>
        <taxon>Bacteria</taxon>
        <taxon>Pseudomonadati</taxon>
        <taxon>Pseudomonadota</taxon>
        <taxon>Gammaproteobacteria</taxon>
        <taxon>Moraxellales</taxon>
        <taxon>Moraxellaceae</taxon>
        <taxon>Acinetobacter</taxon>
    </lineage>
</organism>
<gene>
    <name evidence="3" type="ORF">DJ533_15090</name>
</gene>
<dbReference type="OrthoDB" id="9778934at2"/>
<feature type="signal peptide" evidence="2">
    <location>
        <begin position="1"/>
        <end position="25"/>
    </location>
</feature>
<dbReference type="GO" id="GO:0006878">
    <property type="term" value="P:intracellular copper ion homeostasis"/>
    <property type="evidence" value="ECO:0007669"/>
    <property type="project" value="InterPro"/>
</dbReference>
<evidence type="ECO:0000313" key="4">
    <source>
        <dbReference type="Proteomes" id="UP000245977"/>
    </source>
</evidence>